<evidence type="ECO:0000256" key="1">
    <source>
        <dbReference type="SAM" id="SignalP"/>
    </source>
</evidence>
<dbReference type="PROSITE" id="PS51257">
    <property type="entry name" value="PROKAR_LIPOPROTEIN"/>
    <property type="match status" value="1"/>
</dbReference>
<proteinExistence type="predicted"/>
<protein>
    <submittedName>
        <fullName evidence="2">Phosphopeptide-binding protein</fullName>
    </submittedName>
</protein>
<sequence length="266" mass="29847">MPFTSFKHFSYVFSLLFFVGNALSSCNQANNTAESLAPLLDGIELLPCTPIDSSIMYSNVLLENYTYTKSQMMFRPVNLRLGGRTPFTKNRPRTLPKTNKGNHLHICIDNKLHHISNNNIFDFPLADGKYKLTAFIARSFYESIKNPEAIMAKEIGIRNGELYLSKNISTVDIVYNAPMGSHLKGDKILLDFVLIGTSLEKEGNQVKITINNQKSFHVSSWQAYFLKGLDVGTYEVTLELLDALGKQLAAPTSQRFTVKAPTKLNQ</sequence>
<accession>A0A6S6TXW6</accession>
<feature type="signal peptide" evidence="1">
    <location>
        <begin position="1"/>
        <end position="24"/>
    </location>
</feature>
<gene>
    <name evidence="2" type="ORF">HELGO_WM21385</name>
</gene>
<feature type="chain" id="PRO_5028145069" evidence="1">
    <location>
        <begin position="25"/>
        <end position="266"/>
    </location>
</feature>
<name>A0A6S6TXW6_9BACT</name>
<dbReference type="AlphaFoldDB" id="A0A6S6TXW6"/>
<evidence type="ECO:0000313" key="2">
    <source>
        <dbReference type="EMBL" id="CAA6827341.1"/>
    </source>
</evidence>
<dbReference type="EMBL" id="CACVAQ010000399">
    <property type="protein sequence ID" value="CAA6827341.1"/>
    <property type="molecule type" value="Genomic_DNA"/>
</dbReference>
<organism evidence="2">
    <name type="scientific">uncultured Aureispira sp</name>
    <dbReference type="NCBI Taxonomy" id="1331704"/>
    <lineage>
        <taxon>Bacteria</taxon>
        <taxon>Pseudomonadati</taxon>
        <taxon>Bacteroidota</taxon>
        <taxon>Saprospiria</taxon>
        <taxon>Saprospirales</taxon>
        <taxon>Saprospiraceae</taxon>
        <taxon>Aureispira</taxon>
        <taxon>environmental samples</taxon>
    </lineage>
</organism>
<reference evidence="2" key="1">
    <citation type="submission" date="2020-01" db="EMBL/GenBank/DDBJ databases">
        <authorList>
            <person name="Meier V. D."/>
            <person name="Meier V D."/>
        </authorList>
    </citation>
    <scope>NUCLEOTIDE SEQUENCE</scope>
    <source>
        <strain evidence="2">HLG_WM_MAG_10</strain>
    </source>
</reference>
<keyword evidence="1" id="KW-0732">Signal</keyword>